<keyword evidence="2" id="KW-1185">Reference proteome</keyword>
<evidence type="ECO:0000313" key="1">
    <source>
        <dbReference type="EMBL" id="GAA1997316.1"/>
    </source>
</evidence>
<evidence type="ECO:0008006" key="3">
    <source>
        <dbReference type="Google" id="ProtNLM"/>
    </source>
</evidence>
<dbReference type="RefSeq" id="WP_344066080.1">
    <property type="nucleotide sequence ID" value="NZ_BAAAOH010000001.1"/>
</dbReference>
<comment type="caution">
    <text evidence="1">The sequence shown here is derived from an EMBL/GenBank/DDBJ whole genome shotgun (WGS) entry which is preliminary data.</text>
</comment>
<organism evidence="1 2">
    <name type="scientific">Microbacterium pumilum</name>
    <dbReference type="NCBI Taxonomy" id="344165"/>
    <lineage>
        <taxon>Bacteria</taxon>
        <taxon>Bacillati</taxon>
        <taxon>Actinomycetota</taxon>
        <taxon>Actinomycetes</taxon>
        <taxon>Micrococcales</taxon>
        <taxon>Microbacteriaceae</taxon>
        <taxon>Microbacterium</taxon>
    </lineage>
</organism>
<dbReference type="EMBL" id="BAAAOH010000001">
    <property type="protein sequence ID" value="GAA1997316.1"/>
    <property type="molecule type" value="Genomic_DNA"/>
</dbReference>
<name>A0ABP5EJ65_9MICO</name>
<reference evidence="2" key="1">
    <citation type="journal article" date="2019" name="Int. J. Syst. Evol. Microbiol.">
        <title>The Global Catalogue of Microorganisms (GCM) 10K type strain sequencing project: providing services to taxonomists for standard genome sequencing and annotation.</title>
        <authorList>
            <consortium name="The Broad Institute Genomics Platform"/>
            <consortium name="The Broad Institute Genome Sequencing Center for Infectious Disease"/>
            <person name="Wu L."/>
            <person name="Ma J."/>
        </authorList>
    </citation>
    <scope>NUCLEOTIDE SEQUENCE [LARGE SCALE GENOMIC DNA]</scope>
    <source>
        <strain evidence="2">JCM 14902</strain>
    </source>
</reference>
<proteinExistence type="predicted"/>
<accession>A0ABP5EJ65</accession>
<gene>
    <name evidence="1" type="ORF">GCM10009777_37960</name>
</gene>
<dbReference type="Proteomes" id="UP001500326">
    <property type="component" value="Unassembled WGS sequence"/>
</dbReference>
<protein>
    <recommendedName>
        <fullName evidence="3">HTH HARE-type domain-containing protein</fullName>
    </recommendedName>
</protein>
<evidence type="ECO:0000313" key="2">
    <source>
        <dbReference type="Proteomes" id="UP001500326"/>
    </source>
</evidence>
<sequence>MEIAPTRWSLGVGACTLQDMDQDPLRTTLDTLRHERHGAELRASELQDELTDVAQRLTHLRGAIENIEALLGEPSEDDAAVLRDDNEEVFHAEAQDLDFIYTPDQPPRLVNDPFEPPPIRKRVPSTDWVAEVVNAIGRPADRDTIYQKFEELKGIPDSWNANPRNSFNNALGRAVERHLIGKFGDLFGPRGYNLSETSSSASEES</sequence>